<name>A0A3S0JV07_9BURK</name>
<reference evidence="3 4" key="1">
    <citation type="submission" date="2018-12" db="EMBL/GenBank/DDBJ databases">
        <title>The genome of Variovorax gossypii DSM 100435.</title>
        <authorList>
            <person name="Gao J."/>
            <person name="Sun J."/>
        </authorList>
    </citation>
    <scope>NUCLEOTIDE SEQUENCE [LARGE SCALE GENOMIC DNA]</scope>
    <source>
        <strain evidence="3 4">DSM 100435</strain>
    </source>
</reference>
<evidence type="ECO:0000259" key="2">
    <source>
        <dbReference type="PROSITE" id="PS51833"/>
    </source>
</evidence>
<dbReference type="InterPro" id="IPR013976">
    <property type="entry name" value="HDOD"/>
</dbReference>
<dbReference type="PANTHER" id="PTHR33525">
    <property type="match status" value="1"/>
</dbReference>
<keyword evidence="4" id="KW-1185">Reference proteome</keyword>
<organism evidence="3 4">
    <name type="scientific">Variovorax gossypii</name>
    <dbReference type="NCBI Taxonomy" id="1679495"/>
    <lineage>
        <taxon>Bacteria</taxon>
        <taxon>Pseudomonadati</taxon>
        <taxon>Pseudomonadota</taxon>
        <taxon>Betaproteobacteria</taxon>
        <taxon>Burkholderiales</taxon>
        <taxon>Comamonadaceae</taxon>
        <taxon>Variovorax</taxon>
    </lineage>
</organism>
<dbReference type="Gene3D" id="1.10.3210.10">
    <property type="entry name" value="Hypothetical protein af1432"/>
    <property type="match status" value="1"/>
</dbReference>
<feature type="compositionally biased region" description="Basic and acidic residues" evidence="1">
    <location>
        <begin position="1"/>
        <end position="11"/>
    </location>
</feature>
<feature type="region of interest" description="Disordered" evidence="1">
    <location>
        <begin position="1"/>
        <end position="21"/>
    </location>
</feature>
<sequence>MRFDFFRRSSEDTGNDAPAHAEAGADGRVAYAMLLDAQRRVIGYRMAWRSADEGSEASGAAGVKALTDTLAMHLNPGSGGWLLGSQMLFVDVTVDALFQSDLQSLPPQQVVLCMGAEEMLDADLRSIVLFLREQGFGFMLCGASGLPEDPELRSIVTHFEVGAHDSETVLRLRQDAQLGHPPVEPIVSRVEDWAAFDACAGRRVSVFVDGAFSNPPVRETEDALQPEALLIVQLMQMLQRNEDLRVIEAALKHDAALTYRLLRYINSPAVGMAVEIHSLRHAVAMLGYSPLYRWLSLLLATSNKAGSPYMMKKAILRGRFVELVGQGMLPASEADNLFVAGMFSLLDQLLGVSMEGVLRKVQLTEAVQQAILSRGGLYGPFVALAESCERDDGEAARLSEALFLSPAQVNAAQLSALVWAQDASPAAGGP</sequence>
<dbReference type="Proteomes" id="UP000267418">
    <property type="component" value="Unassembled WGS sequence"/>
</dbReference>
<evidence type="ECO:0000256" key="1">
    <source>
        <dbReference type="SAM" id="MobiDB-lite"/>
    </source>
</evidence>
<evidence type="ECO:0000313" key="3">
    <source>
        <dbReference type="EMBL" id="RTQ33399.1"/>
    </source>
</evidence>
<feature type="domain" description="HDOD" evidence="2">
    <location>
        <begin position="224"/>
        <end position="418"/>
    </location>
</feature>
<comment type="caution">
    <text evidence="3">The sequence shown here is derived from an EMBL/GenBank/DDBJ whole genome shotgun (WGS) entry which is preliminary data.</text>
</comment>
<dbReference type="SUPFAM" id="SSF109604">
    <property type="entry name" value="HD-domain/PDEase-like"/>
    <property type="match status" value="1"/>
</dbReference>
<dbReference type="Pfam" id="PF08668">
    <property type="entry name" value="HDOD"/>
    <property type="match status" value="1"/>
</dbReference>
<protein>
    <submittedName>
        <fullName evidence="3">HDOD domain-containing protein</fullName>
    </submittedName>
</protein>
<dbReference type="PANTHER" id="PTHR33525:SF4">
    <property type="entry name" value="CYCLIC DI-GMP PHOSPHODIESTERASE CDGJ"/>
    <property type="match status" value="1"/>
</dbReference>
<dbReference type="PROSITE" id="PS51833">
    <property type="entry name" value="HDOD"/>
    <property type="match status" value="1"/>
</dbReference>
<dbReference type="OrthoDB" id="9804751at2"/>
<dbReference type="EMBL" id="RXOE01000004">
    <property type="protein sequence ID" value="RTQ33399.1"/>
    <property type="molecule type" value="Genomic_DNA"/>
</dbReference>
<gene>
    <name evidence="3" type="ORF">EJP69_17945</name>
</gene>
<evidence type="ECO:0000313" key="4">
    <source>
        <dbReference type="Proteomes" id="UP000267418"/>
    </source>
</evidence>
<dbReference type="InterPro" id="IPR052340">
    <property type="entry name" value="RNase_Y/CdgJ"/>
</dbReference>
<dbReference type="AlphaFoldDB" id="A0A3S0JV07"/>
<proteinExistence type="predicted"/>
<accession>A0A3S0JV07</accession>
<dbReference type="RefSeq" id="WP_126471859.1">
    <property type="nucleotide sequence ID" value="NZ_RXOE01000004.1"/>
</dbReference>